<feature type="domain" description="Anthranilate synthase component I N-terminal" evidence="4">
    <location>
        <begin position="26"/>
        <end position="161"/>
    </location>
</feature>
<dbReference type="InterPro" id="IPR005802">
    <property type="entry name" value="ADC_synth_comp_1"/>
</dbReference>
<keyword evidence="6" id="KW-1185">Reference proteome</keyword>
<dbReference type="PANTHER" id="PTHR11236">
    <property type="entry name" value="AMINOBENZOATE/ANTHRANILATE SYNTHASE"/>
    <property type="match status" value="1"/>
</dbReference>
<dbReference type="Pfam" id="PF04715">
    <property type="entry name" value="Anth_synt_I_N"/>
    <property type="match status" value="1"/>
</dbReference>
<dbReference type="Proteomes" id="UP000596252">
    <property type="component" value="Chromosome"/>
</dbReference>
<evidence type="ECO:0000256" key="1">
    <source>
        <dbReference type="ARBA" id="ARBA00013139"/>
    </source>
</evidence>
<keyword evidence="5" id="KW-0032">Aminotransferase</keyword>
<evidence type="ECO:0000256" key="2">
    <source>
        <dbReference type="ARBA" id="ARBA00022679"/>
    </source>
</evidence>
<dbReference type="InterPro" id="IPR005801">
    <property type="entry name" value="ADC_synthase"/>
</dbReference>
<name>A0ABX7G812_9GAMM</name>
<accession>A0ABX7G812</accession>
<dbReference type="Gene3D" id="3.60.120.10">
    <property type="entry name" value="Anthranilate synthase"/>
    <property type="match status" value="1"/>
</dbReference>
<protein>
    <recommendedName>
        <fullName evidence="1">aminodeoxychorismate synthase</fullName>
        <ecNumber evidence="1">2.6.1.85</ecNumber>
    </recommendedName>
</protein>
<dbReference type="EC" id="2.6.1.85" evidence="1"/>
<feature type="domain" description="Chorismate-utilising enzyme C-terminal" evidence="3">
    <location>
        <begin position="207"/>
        <end position="460"/>
    </location>
</feature>
<evidence type="ECO:0000259" key="4">
    <source>
        <dbReference type="Pfam" id="PF04715"/>
    </source>
</evidence>
<dbReference type="EMBL" id="CP069213">
    <property type="protein sequence ID" value="QRH03388.1"/>
    <property type="molecule type" value="Genomic_DNA"/>
</dbReference>
<dbReference type="NCBIfam" id="TIGR00553">
    <property type="entry name" value="pabB"/>
    <property type="match status" value="1"/>
</dbReference>
<dbReference type="RefSeq" id="WP_203326941.1">
    <property type="nucleotide sequence ID" value="NZ_CP069213.1"/>
</dbReference>
<evidence type="ECO:0000259" key="3">
    <source>
        <dbReference type="Pfam" id="PF00425"/>
    </source>
</evidence>
<proteinExistence type="predicted"/>
<dbReference type="Pfam" id="PF00425">
    <property type="entry name" value="Chorismate_bind"/>
    <property type="match status" value="1"/>
</dbReference>
<keyword evidence="2 5" id="KW-0808">Transferase</keyword>
<sequence length="471" mass="52000">MFPPLPTRINHAQIAVKTLDWHASSTDIFAPLANQPWSMLLDSADAPHMDAHCDILVAEPIATLKVYEGHSELTYEGNTQIIDNAECPFSQLQSVQQALFSVQKNTSLPFCGGAIGAFTYDLGRRLERLPHTAINDINLPLACIGFYDWALIHSYQSDSWHLVHYLGEDALNETLARLEQDRTGYQTCAQSAAEFSLLSRFAPQITREQYQQKFARVQSYLASGDCYQINLTQRFSAGYQGSEWQAYLKLRGANRAPFSAFIRLDEGAILSISPERFIKLDGKAVETKPIKGTLPRLADPEADKANAIALKASPKDRAENLMIVDLLRNDIGRVASPGSVRVPKLFDVESFPAVHHLVSTVTAELAENKDAFDLLKAAFPGGSITGAPKIRAMEIIEELEPSRRSIYCGSIGYISQHGNMDTSITIRTLAAVDGKLYCWAGGGVVADSNADCEYQETFDKVSRILPILEQD</sequence>
<dbReference type="PANTHER" id="PTHR11236:SF50">
    <property type="entry name" value="AMINODEOXYCHORISMATE SYNTHASE COMPONENT 1"/>
    <property type="match status" value="1"/>
</dbReference>
<organism evidence="5 6">
    <name type="scientific">Shewanella litorisediminis</name>
    <dbReference type="NCBI Taxonomy" id="1173586"/>
    <lineage>
        <taxon>Bacteria</taxon>
        <taxon>Pseudomonadati</taxon>
        <taxon>Pseudomonadota</taxon>
        <taxon>Gammaproteobacteria</taxon>
        <taxon>Alteromonadales</taxon>
        <taxon>Shewanellaceae</taxon>
        <taxon>Shewanella</taxon>
    </lineage>
</organism>
<evidence type="ECO:0000313" key="5">
    <source>
        <dbReference type="EMBL" id="QRH03388.1"/>
    </source>
</evidence>
<gene>
    <name evidence="5" type="primary">pabB</name>
    <name evidence="5" type="ORF">JQC75_08420</name>
</gene>
<reference evidence="5 6" key="1">
    <citation type="journal article" date="2012" name="Antonie Van Leeuwenhoek">
        <title>Shewanella litorisediminis sp. nov., a gammaproteobacterium isolated from a tidal flat sediment.</title>
        <authorList>
            <person name="Lee M.H."/>
            <person name="Yoon J.H."/>
        </authorList>
    </citation>
    <scope>NUCLEOTIDE SEQUENCE [LARGE SCALE GENOMIC DNA]</scope>
    <source>
        <strain evidence="5 6">SMK1-12</strain>
    </source>
</reference>
<dbReference type="InterPro" id="IPR006805">
    <property type="entry name" value="Anth_synth_I_N"/>
</dbReference>
<dbReference type="GO" id="GO:0046820">
    <property type="term" value="F:4-amino-4-deoxychorismate synthase activity"/>
    <property type="evidence" value="ECO:0007669"/>
    <property type="project" value="UniProtKB-EC"/>
</dbReference>
<dbReference type="SUPFAM" id="SSF56322">
    <property type="entry name" value="ADC synthase"/>
    <property type="match status" value="1"/>
</dbReference>
<evidence type="ECO:0000313" key="6">
    <source>
        <dbReference type="Proteomes" id="UP000596252"/>
    </source>
</evidence>
<dbReference type="InterPro" id="IPR019999">
    <property type="entry name" value="Anth_synth_I-like"/>
</dbReference>
<dbReference type="InterPro" id="IPR015890">
    <property type="entry name" value="Chorismate_C"/>
</dbReference>
<dbReference type="PRINTS" id="PR00095">
    <property type="entry name" value="ANTSNTHASEI"/>
</dbReference>